<dbReference type="HOGENOM" id="CLU_1905361_0_0_5"/>
<dbReference type="AlphaFoldDB" id="I3XB96"/>
<evidence type="ECO:0000256" key="2">
    <source>
        <dbReference type="SAM" id="Phobius"/>
    </source>
</evidence>
<feature type="transmembrane region" description="Helical" evidence="2">
    <location>
        <begin position="21"/>
        <end position="42"/>
    </location>
</feature>
<reference evidence="3 4" key="1">
    <citation type="journal article" date="2012" name="J. Bacteriol.">
        <title>Complete genome sequence of the broad-host-range strain Sinorhizobium fredii USDA257.</title>
        <authorList>
            <person name="Schuldes J."/>
            <person name="Rodriguez Orbegoso M."/>
            <person name="Schmeisser C."/>
            <person name="Krishnan H.B."/>
            <person name="Daniel R."/>
            <person name="Streit W.R."/>
        </authorList>
    </citation>
    <scope>NUCLEOTIDE SEQUENCE [LARGE SCALE GENOMIC DNA]</scope>
    <source>
        <strain evidence="3 4">USDA 257</strain>
    </source>
</reference>
<keyword evidence="2" id="KW-0812">Transmembrane</keyword>
<feature type="transmembrane region" description="Helical" evidence="2">
    <location>
        <begin position="62"/>
        <end position="84"/>
    </location>
</feature>
<evidence type="ECO:0008006" key="5">
    <source>
        <dbReference type="Google" id="ProtNLM"/>
    </source>
</evidence>
<evidence type="ECO:0000313" key="3">
    <source>
        <dbReference type="EMBL" id="AFL53152.1"/>
    </source>
</evidence>
<dbReference type="RefSeq" id="WP_014765277.1">
    <property type="nucleotide sequence ID" value="NC_018000.1"/>
</dbReference>
<evidence type="ECO:0000256" key="1">
    <source>
        <dbReference type="SAM" id="MobiDB-lite"/>
    </source>
</evidence>
<keyword evidence="2" id="KW-0472">Membrane</keyword>
<name>I3XB96_SINF2</name>
<keyword evidence="2" id="KW-1133">Transmembrane helix</keyword>
<evidence type="ECO:0000313" key="4">
    <source>
        <dbReference type="Proteomes" id="UP000006180"/>
    </source>
</evidence>
<dbReference type="PATRIC" id="fig|1185652.3.peg.4784"/>
<feature type="region of interest" description="Disordered" evidence="1">
    <location>
        <begin position="97"/>
        <end position="133"/>
    </location>
</feature>
<dbReference type="Proteomes" id="UP000006180">
    <property type="component" value="Chromosome"/>
</dbReference>
<accession>I3XB96</accession>
<sequence length="133" mass="14657">MTNLYEMQTKQMFTDRGILGIWLVMCSPVTTGFLYWWLVHIIAANERAAEFGYRSALPGSALFVALLLIASSLAFIAGCILLLIGRSQETTVRRLARPKTGGQVRGAWASAHDAPPQSGFHGGRHPEGDAWRR</sequence>
<organism evidence="3 4">
    <name type="scientific">Sinorhizobium fredii (strain USDA 257)</name>
    <dbReference type="NCBI Taxonomy" id="1185652"/>
    <lineage>
        <taxon>Bacteria</taxon>
        <taxon>Pseudomonadati</taxon>
        <taxon>Pseudomonadota</taxon>
        <taxon>Alphaproteobacteria</taxon>
        <taxon>Hyphomicrobiales</taxon>
        <taxon>Rhizobiaceae</taxon>
        <taxon>Sinorhizobium/Ensifer group</taxon>
        <taxon>Sinorhizobium</taxon>
    </lineage>
</organism>
<gene>
    <name evidence="3" type="ORF">USDA257_c46140</name>
</gene>
<protein>
    <recommendedName>
        <fullName evidence="5">Transmembrane protein</fullName>
    </recommendedName>
</protein>
<proteinExistence type="predicted"/>
<dbReference type="EMBL" id="CP003563">
    <property type="protein sequence ID" value="AFL53152.1"/>
    <property type="molecule type" value="Genomic_DNA"/>
</dbReference>
<dbReference type="KEGG" id="sfd:USDA257_c46140"/>
<feature type="compositionally biased region" description="Basic and acidic residues" evidence="1">
    <location>
        <begin position="124"/>
        <end position="133"/>
    </location>
</feature>